<accession>A0A0S1B249</accession>
<dbReference type="Pfam" id="PF13163">
    <property type="entry name" value="DUF3999"/>
    <property type="match status" value="1"/>
</dbReference>
<dbReference type="KEGG" id="sacz:AOT14_28010"/>
<evidence type="ECO:0000313" key="3">
    <source>
        <dbReference type="EMBL" id="ALJ29159.1"/>
    </source>
</evidence>
<evidence type="ECO:0000256" key="2">
    <source>
        <dbReference type="SAM" id="SignalP"/>
    </source>
</evidence>
<reference evidence="3 4" key="1">
    <citation type="journal article" date="2015" name="Genome Announc.">
        <title>Complete Genome Sequencing of Stenotrophomonas acidaminiphila ZAC14D2_NAIMI4_2, a Multidrug-Resistant Strain Isolated from Sediments of a Polluted River in Mexico, Uncovers New Antibiotic Resistance Genes and a Novel Class-II Lasso Peptide Biosynthesis Gene Cluster.</title>
        <authorList>
            <person name="Vinuesa P."/>
            <person name="Ochoa-Sanchez L.E."/>
        </authorList>
    </citation>
    <scope>NUCLEOTIDE SEQUENCE [LARGE SCALE GENOMIC DNA]</scope>
    <source>
        <strain evidence="3 4">ZAC14D2_NAIMI4_2</strain>
    </source>
</reference>
<keyword evidence="1" id="KW-0472">Membrane</keyword>
<gene>
    <name evidence="3" type="ORF">AOT14_28010</name>
</gene>
<protein>
    <submittedName>
        <fullName evidence="3">Transmembrane protein</fullName>
    </submittedName>
</protein>
<dbReference type="AlphaFoldDB" id="A0A0S1B249"/>
<keyword evidence="1" id="KW-1133">Transmembrane helix</keyword>
<keyword evidence="2" id="KW-0732">Signal</keyword>
<dbReference type="Proteomes" id="UP000061010">
    <property type="component" value="Chromosome"/>
</dbReference>
<keyword evidence="1 3" id="KW-0812">Transmembrane</keyword>
<name>A0A0S1B249_9GAMM</name>
<organism evidence="3 4">
    <name type="scientific">Stenotrophomonas acidaminiphila</name>
    <dbReference type="NCBI Taxonomy" id="128780"/>
    <lineage>
        <taxon>Bacteria</taxon>
        <taxon>Pseudomonadati</taxon>
        <taxon>Pseudomonadota</taxon>
        <taxon>Gammaproteobacteria</taxon>
        <taxon>Lysobacterales</taxon>
        <taxon>Lysobacteraceae</taxon>
        <taxon>Stenotrophomonas</taxon>
    </lineage>
</organism>
<feature type="signal peptide" evidence="2">
    <location>
        <begin position="1"/>
        <end position="17"/>
    </location>
</feature>
<evidence type="ECO:0000256" key="1">
    <source>
        <dbReference type="SAM" id="Phobius"/>
    </source>
</evidence>
<evidence type="ECO:0000313" key="4">
    <source>
        <dbReference type="Proteomes" id="UP000061010"/>
    </source>
</evidence>
<feature type="transmembrane region" description="Helical" evidence="1">
    <location>
        <begin position="430"/>
        <end position="451"/>
    </location>
</feature>
<dbReference type="EMBL" id="CP012900">
    <property type="protein sequence ID" value="ALJ29159.1"/>
    <property type="molecule type" value="Genomic_DNA"/>
</dbReference>
<sequence length="459" mass="49115" precursor="true">MIRRLWWMALLPLAAQAADDFAMQWPLQPAHPDAGAYRVVLDAGVYRAAYWRDLRDVQVIDADGKPMASAVQAAATPIAGPARQVELDWFAVPAGAATTMGGDLSVVVQRDAGGNVVSVRNALGTAAAGQGDPALLVDLGRQAGQVQALRVEWEGEPAALDLGYRLEGSDDLRRWQVLDPEVRLVRLRNQGRQLSSDRVAVPTASRYLRLVPLQHEGAPPLRALHGELAGDAVADDWQWVELAASAPGDDPAARFGYQVQGRFPVQRVDVAMPANTAVAWTVSSRDEDRRQAGAEPAWQVHARGWNTWTLQEGGRRQASAPLQLGQETSDRDWQLQAEPAVAGTPAPTLKLGYRPGSVVFLAQGRAPYRLVAGNARAATRESSLEPMLAALRARNGAQWQPTVARLGEGAVSAGDKAYAPAAPVRDWKSLLLWAVLVAGALAVAGFAISLLRGARPANG</sequence>
<dbReference type="OrthoDB" id="5405606at2"/>
<feature type="chain" id="PRO_5006588685" evidence="2">
    <location>
        <begin position="18"/>
        <end position="459"/>
    </location>
</feature>
<dbReference type="PATRIC" id="fig|128780.6.peg.2830"/>
<dbReference type="InterPro" id="IPR025060">
    <property type="entry name" value="DUF3999"/>
</dbReference>
<keyword evidence="4" id="KW-1185">Reference proteome</keyword>
<proteinExistence type="predicted"/>